<feature type="domain" description="Methionyl/Leucyl tRNA synthetase" evidence="11">
    <location>
        <begin position="47"/>
        <end position="403"/>
    </location>
</feature>
<dbReference type="PRINTS" id="PR01041">
    <property type="entry name" value="TRNASYNTHMET"/>
</dbReference>
<evidence type="ECO:0000313" key="12">
    <source>
        <dbReference type="EMBL" id="KAK6195372.1"/>
    </source>
</evidence>
<dbReference type="InterPro" id="IPR014729">
    <property type="entry name" value="Rossmann-like_a/b/a_fold"/>
</dbReference>
<dbReference type="InterPro" id="IPR009080">
    <property type="entry name" value="tRNAsynth_Ia_anticodon-bd"/>
</dbReference>
<dbReference type="GO" id="GO:0006431">
    <property type="term" value="P:methionyl-tRNA aminoacylation"/>
    <property type="evidence" value="ECO:0007669"/>
    <property type="project" value="InterPro"/>
</dbReference>
<evidence type="ECO:0000256" key="8">
    <source>
        <dbReference type="ARBA" id="ARBA00030331"/>
    </source>
</evidence>
<dbReference type="EMBL" id="JAZGQO010000001">
    <property type="protein sequence ID" value="KAK6195372.1"/>
    <property type="molecule type" value="Genomic_DNA"/>
</dbReference>
<name>A0AAN8Q2Q8_PATCE</name>
<evidence type="ECO:0000256" key="1">
    <source>
        <dbReference type="ARBA" id="ARBA00012838"/>
    </source>
</evidence>
<organism evidence="12 13">
    <name type="scientific">Patella caerulea</name>
    <name type="common">Rayed Mediterranean limpet</name>
    <dbReference type="NCBI Taxonomy" id="87958"/>
    <lineage>
        <taxon>Eukaryota</taxon>
        <taxon>Metazoa</taxon>
        <taxon>Spiralia</taxon>
        <taxon>Lophotrochozoa</taxon>
        <taxon>Mollusca</taxon>
        <taxon>Gastropoda</taxon>
        <taxon>Patellogastropoda</taxon>
        <taxon>Patelloidea</taxon>
        <taxon>Patellidae</taxon>
        <taxon>Patella</taxon>
    </lineage>
</organism>
<keyword evidence="13" id="KW-1185">Reference proteome</keyword>
<evidence type="ECO:0000259" key="11">
    <source>
        <dbReference type="Pfam" id="PF09334"/>
    </source>
</evidence>
<dbReference type="GO" id="GO:0004825">
    <property type="term" value="F:methionine-tRNA ligase activity"/>
    <property type="evidence" value="ECO:0007669"/>
    <property type="project" value="UniProtKB-EC"/>
</dbReference>
<evidence type="ECO:0000256" key="7">
    <source>
        <dbReference type="ARBA" id="ARBA00026124"/>
    </source>
</evidence>
<evidence type="ECO:0000256" key="3">
    <source>
        <dbReference type="ARBA" id="ARBA00022741"/>
    </source>
</evidence>
<dbReference type="NCBIfam" id="TIGR00398">
    <property type="entry name" value="metG"/>
    <property type="match status" value="1"/>
</dbReference>
<dbReference type="SUPFAM" id="SSF47323">
    <property type="entry name" value="Anticodon-binding domain of a subclass of class I aminoacyl-tRNA synthetases"/>
    <property type="match status" value="1"/>
</dbReference>
<dbReference type="FunFam" id="2.170.220.10:FF:000001">
    <property type="entry name" value="methionine--tRNA ligase, mitochondrial"/>
    <property type="match status" value="1"/>
</dbReference>
<dbReference type="SUPFAM" id="SSF52374">
    <property type="entry name" value="Nucleotidylyl transferase"/>
    <property type="match status" value="1"/>
</dbReference>
<dbReference type="InterPro" id="IPR014758">
    <property type="entry name" value="Met-tRNA_synth"/>
</dbReference>
<dbReference type="EC" id="6.1.1.10" evidence="1"/>
<comment type="catalytic activity">
    <reaction evidence="9">
        <text>tRNA(Met) + L-methionine + ATP = L-methionyl-tRNA(Met) + AMP + diphosphate</text>
        <dbReference type="Rhea" id="RHEA:13481"/>
        <dbReference type="Rhea" id="RHEA-COMP:9667"/>
        <dbReference type="Rhea" id="RHEA-COMP:9698"/>
        <dbReference type="ChEBI" id="CHEBI:30616"/>
        <dbReference type="ChEBI" id="CHEBI:33019"/>
        <dbReference type="ChEBI" id="CHEBI:57844"/>
        <dbReference type="ChEBI" id="CHEBI:78442"/>
        <dbReference type="ChEBI" id="CHEBI:78530"/>
        <dbReference type="ChEBI" id="CHEBI:456215"/>
        <dbReference type="EC" id="6.1.1.10"/>
    </reaction>
</comment>
<dbReference type="Pfam" id="PF09334">
    <property type="entry name" value="tRNA-synt_1g"/>
    <property type="match status" value="1"/>
</dbReference>
<dbReference type="AlphaFoldDB" id="A0AAN8Q2Q8"/>
<keyword evidence="6 10" id="KW-0030">Aminoacyl-tRNA synthetase</keyword>
<dbReference type="InterPro" id="IPR033911">
    <property type="entry name" value="MetRS_core"/>
</dbReference>
<dbReference type="Gene3D" id="2.170.220.10">
    <property type="match status" value="1"/>
</dbReference>
<evidence type="ECO:0000256" key="2">
    <source>
        <dbReference type="ARBA" id="ARBA00022598"/>
    </source>
</evidence>
<reference evidence="12 13" key="1">
    <citation type="submission" date="2024-01" db="EMBL/GenBank/DDBJ databases">
        <title>The genome of the rayed Mediterranean limpet Patella caerulea (Linnaeus, 1758).</title>
        <authorList>
            <person name="Anh-Thu Weber A."/>
            <person name="Halstead-Nussloch G."/>
        </authorList>
    </citation>
    <scope>NUCLEOTIDE SEQUENCE [LARGE SCALE GENOMIC DNA]</scope>
    <source>
        <strain evidence="12">AATW-2023a</strain>
        <tissue evidence="12">Whole specimen</tissue>
    </source>
</reference>
<keyword evidence="5 10" id="KW-0648">Protein biosynthesis</keyword>
<dbReference type="InterPro" id="IPR023457">
    <property type="entry name" value="Met-tRNA_synth_2"/>
</dbReference>
<protein>
    <recommendedName>
        <fullName evidence="7">Methionine--tRNA ligase, mitochondrial</fullName>
        <ecNumber evidence="1">6.1.1.10</ecNumber>
    </recommendedName>
    <alternativeName>
        <fullName evidence="8">Mitochondrial methionyl-tRNA synthetase</fullName>
    </alternativeName>
</protein>
<dbReference type="Proteomes" id="UP001347796">
    <property type="component" value="Unassembled WGS sequence"/>
</dbReference>
<evidence type="ECO:0000256" key="5">
    <source>
        <dbReference type="ARBA" id="ARBA00022917"/>
    </source>
</evidence>
<dbReference type="GO" id="GO:0005524">
    <property type="term" value="F:ATP binding"/>
    <property type="evidence" value="ECO:0007669"/>
    <property type="project" value="UniProtKB-KW"/>
</dbReference>
<dbReference type="InterPro" id="IPR015413">
    <property type="entry name" value="Methionyl/Leucyl_tRNA_Synth"/>
</dbReference>
<keyword evidence="3 10" id="KW-0547">Nucleotide-binding</keyword>
<sequence>MSLYWTRLFSLTFRGVQSKLIYQCRGIRVTATCCQSKFYSTTPKPDYFVTTPIFYVNASPHIGHLYTVLLADVLSRWHQLKGDNVLFSTGTDEHGLKIQQAANKNDQHPTEFCNLVSQTFVDLFKEANVNHTDFIRTTEKRHITAVQHFWMVLESKGYIYKGGYEGWYSVSDEAFMSESDVKDIMIDGKTCKVSVESEQPVIWMEEENYMFRLSKFKDKIHDWLDTGVIHPKNFEQNVRNMLTNLTDLSISRQSDRLTWGIPVPNDPTQTIYVWLDALVNYLTVTGYPNVSSRWPPDCQIIGKDILRFHAVYWPAFLMAAGLELPKKLLCHSHWTVDDTKMSKSIGNVVNPIDKMNQFSIDGLRYFLLRVGVPHLDGNYSDVKAVECINSELVNVLGNLLNRCTSLTINLQQVWTGSCVEDIEKFLSPADQDKFHSLEHLADVVDRFYTEFSVYKALQKLTSQLHWTNAFVEHHKPWQLVKSEQSLDHLNVVLHVIMVTLRNCGILLQPVIPNIANKLLNRLNVPVDCRTFENAKELSLDKKTRQLGKDNSVLLKRIKI</sequence>
<evidence type="ECO:0000256" key="4">
    <source>
        <dbReference type="ARBA" id="ARBA00022840"/>
    </source>
</evidence>
<accession>A0AAN8Q2Q8</accession>
<dbReference type="Gene3D" id="1.10.730.10">
    <property type="entry name" value="Isoleucyl-tRNA Synthetase, Domain 1"/>
    <property type="match status" value="1"/>
</dbReference>
<keyword evidence="4 10" id="KW-0067">ATP-binding</keyword>
<evidence type="ECO:0000256" key="9">
    <source>
        <dbReference type="ARBA" id="ARBA00047364"/>
    </source>
</evidence>
<evidence type="ECO:0000256" key="6">
    <source>
        <dbReference type="ARBA" id="ARBA00023146"/>
    </source>
</evidence>
<dbReference type="GO" id="GO:0005739">
    <property type="term" value="C:mitochondrion"/>
    <property type="evidence" value="ECO:0007669"/>
    <property type="project" value="UniProtKB-ARBA"/>
</dbReference>
<dbReference type="PANTHER" id="PTHR43326">
    <property type="entry name" value="METHIONYL-TRNA SYNTHETASE"/>
    <property type="match status" value="1"/>
</dbReference>
<evidence type="ECO:0000256" key="10">
    <source>
        <dbReference type="RuleBase" id="RU363039"/>
    </source>
</evidence>
<comment type="caution">
    <text evidence="12">The sequence shown here is derived from an EMBL/GenBank/DDBJ whole genome shotgun (WGS) entry which is preliminary data.</text>
</comment>
<proteinExistence type="inferred from homology"/>
<evidence type="ECO:0000313" key="13">
    <source>
        <dbReference type="Proteomes" id="UP001347796"/>
    </source>
</evidence>
<gene>
    <name evidence="12" type="ORF">SNE40_000819</name>
</gene>
<dbReference type="CDD" id="cd00814">
    <property type="entry name" value="MetRS_core"/>
    <property type="match status" value="1"/>
</dbReference>
<keyword evidence="2 10" id="KW-0436">Ligase</keyword>
<comment type="similarity">
    <text evidence="10">Belongs to the class-I aminoacyl-tRNA synthetase family.</text>
</comment>
<dbReference type="Gene3D" id="3.40.50.620">
    <property type="entry name" value="HUPs"/>
    <property type="match status" value="1"/>
</dbReference>
<dbReference type="PANTHER" id="PTHR43326:SF1">
    <property type="entry name" value="METHIONINE--TRNA LIGASE, MITOCHONDRIAL"/>
    <property type="match status" value="1"/>
</dbReference>